<protein>
    <submittedName>
        <fullName evidence="1">Uncharacterized protein</fullName>
    </submittedName>
</protein>
<comment type="caution">
    <text evidence="1">The sequence shown here is derived from an EMBL/GenBank/DDBJ whole genome shotgun (WGS) entry which is preliminary data.</text>
</comment>
<dbReference type="PANTHER" id="PTHR47326:SF1">
    <property type="entry name" value="HTH PSQ-TYPE DOMAIN-CONTAINING PROTEIN"/>
    <property type="match status" value="1"/>
</dbReference>
<proteinExistence type="predicted"/>
<reference evidence="1 2" key="1">
    <citation type="journal article" date="2019" name="Sci. Rep.">
        <title>Orb-weaving spider Araneus ventricosus genome elucidates the spidroin gene catalogue.</title>
        <authorList>
            <person name="Kono N."/>
            <person name="Nakamura H."/>
            <person name="Ohtoshi R."/>
            <person name="Moran D.A.P."/>
            <person name="Shinohara A."/>
            <person name="Yoshida Y."/>
            <person name="Fujiwara M."/>
            <person name="Mori M."/>
            <person name="Tomita M."/>
            <person name="Arakawa K."/>
        </authorList>
    </citation>
    <scope>NUCLEOTIDE SEQUENCE [LARGE SCALE GENOMIC DNA]</scope>
</reference>
<dbReference type="AlphaFoldDB" id="A0A4Y2BYG9"/>
<accession>A0A4Y2BYG9</accession>
<gene>
    <name evidence="1" type="ORF">AVEN_207779_1</name>
</gene>
<sequence>MLSVSHSVCTLDLISRCTLCNMAGVTEAQASVMRRRRYCNVGGGEQYLMETFQNQVIGYGGFVEWSQRSPDFTPMDFFLWGYIKGQVYATPPPTLQDLRLRITDACAS</sequence>
<evidence type="ECO:0000313" key="1">
    <source>
        <dbReference type="EMBL" id="GBL96607.1"/>
    </source>
</evidence>
<dbReference type="Gene3D" id="3.30.420.10">
    <property type="entry name" value="Ribonuclease H-like superfamily/Ribonuclease H"/>
    <property type="match status" value="1"/>
</dbReference>
<dbReference type="InterPro" id="IPR036397">
    <property type="entry name" value="RNaseH_sf"/>
</dbReference>
<evidence type="ECO:0000313" key="2">
    <source>
        <dbReference type="Proteomes" id="UP000499080"/>
    </source>
</evidence>
<dbReference type="EMBL" id="BGPR01000122">
    <property type="protein sequence ID" value="GBL96607.1"/>
    <property type="molecule type" value="Genomic_DNA"/>
</dbReference>
<dbReference type="OrthoDB" id="6435261at2759"/>
<dbReference type="Proteomes" id="UP000499080">
    <property type="component" value="Unassembled WGS sequence"/>
</dbReference>
<name>A0A4Y2BYG9_ARAVE</name>
<dbReference type="PANTHER" id="PTHR47326">
    <property type="entry name" value="TRANSPOSABLE ELEMENT TC3 TRANSPOSASE-LIKE PROTEIN"/>
    <property type="match status" value="1"/>
</dbReference>
<organism evidence="1 2">
    <name type="scientific">Araneus ventricosus</name>
    <name type="common">Orbweaver spider</name>
    <name type="synonym">Epeira ventricosa</name>
    <dbReference type="NCBI Taxonomy" id="182803"/>
    <lineage>
        <taxon>Eukaryota</taxon>
        <taxon>Metazoa</taxon>
        <taxon>Ecdysozoa</taxon>
        <taxon>Arthropoda</taxon>
        <taxon>Chelicerata</taxon>
        <taxon>Arachnida</taxon>
        <taxon>Araneae</taxon>
        <taxon>Araneomorphae</taxon>
        <taxon>Entelegynae</taxon>
        <taxon>Araneoidea</taxon>
        <taxon>Araneidae</taxon>
        <taxon>Araneus</taxon>
    </lineage>
</organism>
<dbReference type="GO" id="GO:0003676">
    <property type="term" value="F:nucleic acid binding"/>
    <property type="evidence" value="ECO:0007669"/>
    <property type="project" value="InterPro"/>
</dbReference>
<keyword evidence="2" id="KW-1185">Reference proteome</keyword>